<accession>A0A918LPR5</accession>
<keyword evidence="7 11" id="KW-0472">Membrane</keyword>
<feature type="transmembrane region" description="Helical" evidence="11">
    <location>
        <begin position="43"/>
        <end position="64"/>
    </location>
</feature>
<feature type="region of interest" description="Disordered" evidence="10">
    <location>
        <begin position="1"/>
        <end position="37"/>
    </location>
</feature>
<dbReference type="SMART" id="SM00756">
    <property type="entry name" value="VKc"/>
    <property type="match status" value="1"/>
</dbReference>
<gene>
    <name evidence="13" type="ORF">GCM10010226_06190</name>
</gene>
<evidence type="ECO:0000256" key="5">
    <source>
        <dbReference type="ARBA" id="ARBA00022989"/>
    </source>
</evidence>
<proteinExistence type="inferred from homology"/>
<evidence type="ECO:0000256" key="11">
    <source>
        <dbReference type="SAM" id="Phobius"/>
    </source>
</evidence>
<protein>
    <submittedName>
        <fullName evidence="13">Membrane protein</fullName>
    </submittedName>
</protein>
<feature type="transmembrane region" description="Helical" evidence="11">
    <location>
        <begin position="130"/>
        <end position="151"/>
    </location>
</feature>
<evidence type="ECO:0000256" key="1">
    <source>
        <dbReference type="ARBA" id="ARBA00004141"/>
    </source>
</evidence>
<feature type="transmembrane region" description="Helical" evidence="11">
    <location>
        <begin position="157"/>
        <end position="180"/>
    </location>
</feature>
<evidence type="ECO:0000256" key="10">
    <source>
        <dbReference type="SAM" id="MobiDB-lite"/>
    </source>
</evidence>
<keyword evidence="5 11" id="KW-1133">Transmembrane helix</keyword>
<feature type="transmembrane region" description="Helical" evidence="11">
    <location>
        <begin position="105"/>
        <end position="123"/>
    </location>
</feature>
<evidence type="ECO:0000256" key="9">
    <source>
        <dbReference type="ARBA" id="ARBA00023284"/>
    </source>
</evidence>
<evidence type="ECO:0000256" key="6">
    <source>
        <dbReference type="ARBA" id="ARBA00023002"/>
    </source>
</evidence>
<evidence type="ECO:0000256" key="8">
    <source>
        <dbReference type="ARBA" id="ARBA00023157"/>
    </source>
</evidence>
<comment type="caution">
    <text evidence="13">The sequence shown here is derived from an EMBL/GenBank/DDBJ whole genome shotgun (WGS) entry which is preliminary data.</text>
</comment>
<sequence length="229" mass="25212">MTGTSGSEMTAPVAHLRRPATGPREHEPARQIPSAGATGGSRALAWLLIVTGALCVLASFVITVDKFALLQNPDFAPSCNLSPVLSCSNVMRSHQASVFGFPNPLLGLATYPVVTFTGFALLAGARFRRWFWLGLNLGTLFGAGFCMWLMTQALYEIGALCLWCCLAWAATVAMFWYTTVHNLRHGVVRASRGVVAGVREFHWVVPVTWYLCILLLIGTRFWTYWRTLL</sequence>
<organism evidence="13 14">
    <name type="scientific">Streptomyces phaeofaciens</name>
    <dbReference type="NCBI Taxonomy" id="68254"/>
    <lineage>
        <taxon>Bacteria</taxon>
        <taxon>Bacillati</taxon>
        <taxon>Actinomycetota</taxon>
        <taxon>Actinomycetes</taxon>
        <taxon>Kitasatosporales</taxon>
        <taxon>Streptomycetaceae</taxon>
        <taxon>Streptomyces</taxon>
    </lineage>
</organism>
<keyword evidence="4" id="KW-0874">Quinone</keyword>
<evidence type="ECO:0000256" key="2">
    <source>
        <dbReference type="ARBA" id="ARBA00006214"/>
    </source>
</evidence>
<dbReference type="GO" id="GO:0048038">
    <property type="term" value="F:quinone binding"/>
    <property type="evidence" value="ECO:0007669"/>
    <property type="project" value="UniProtKB-KW"/>
</dbReference>
<comment type="similarity">
    <text evidence="2">Belongs to the VKOR family.</text>
</comment>
<evidence type="ECO:0000313" key="14">
    <source>
        <dbReference type="Proteomes" id="UP000646776"/>
    </source>
</evidence>
<dbReference type="Proteomes" id="UP000646776">
    <property type="component" value="Unassembled WGS sequence"/>
</dbReference>
<evidence type="ECO:0000313" key="13">
    <source>
        <dbReference type="EMBL" id="GGT32709.1"/>
    </source>
</evidence>
<reference evidence="13" key="2">
    <citation type="submission" date="2020-09" db="EMBL/GenBank/DDBJ databases">
        <authorList>
            <person name="Sun Q."/>
            <person name="Ohkuma M."/>
        </authorList>
    </citation>
    <scope>NUCLEOTIDE SEQUENCE</scope>
    <source>
        <strain evidence="13">JCM 4125</strain>
    </source>
</reference>
<feature type="transmembrane region" description="Helical" evidence="11">
    <location>
        <begin position="201"/>
        <end position="222"/>
    </location>
</feature>
<comment type="subcellular location">
    <subcellularLocation>
        <location evidence="1">Membrane</location>
        <topology evidence="1">Multi-pass membrane protein</topology>
    </subcellularLocation>
</comment>
<dbReference type="InterPro" id="IPR038354">
    <property type="entry name" value="VKOR_sf"/>
</dbReference>
<evidence type="ECO:0000256" key="3">
    <source>
        <dbReference type="ARBA" id="ARBA00022692"/>
    </source>
</evidence>
<dbReference type="CDD" id="cd12922">
    <property type="entry name" value="VKOR_5"/>
    <property type="match status" value="1"/>
</dbReference>
<dbReference type="GO" id="GO:0016020">
    <property type="term" value="C:membrane"/>
    <property type="evidence" value="ECO:0007669"/>
    <property type="project" value="UniProtKB-SubCell"/>
</dbReference>
<reference evidence="13" key="1">
    <citation type="journal article" date="2014" name="Int. J. Syst. Evol. Microbiol.">
        <title>Complete genome sequence of Corynebacterium casei LMG S-19264T (=DSM 44701T), isolated from a smear-ripened cheese.</title>
        <authorList>
            <consortium name="US DOE Joint Genome Institute (JGI-PGF)"/>
            <person name="Walter F."/>
            <person name="Albersmeier A."/>
            <person name="Kalinowski J."/>
            <person name="Ruckert C."/>
        </authorList>
    </citation>
    <scope>NUCLEOTIDE SEQUENCE</scope>
    <source>
        <strain evidence="13">JCM 4125</strain>
    </source>
</reference>
<evidence type="ECO:0000259" key="12">
    <source>
        <dbReference type="SMART" id="SM00756"/>
    </source>
</evidence>
<dbReference type="Pfam" id="PF07884">
    <property type="entry name" value="VKOR"/>
    <property type="match status" value="1"/>
</dbReference>
<name>A0A918LPR5_9ACTN</name>
<feature type="domain" description="Vitamin K epoxide reductase" evidence="12">
    <location>
        <begin position="41"/>
        <end position="182"/>
    </location>
</feature>
<dbReference type="EMBL" id="BMSA01000001">
    <property type="protein sequence ID" value="GGT32709.1"/>
    <property type="molecule type" value="Genomic_DNA"/>
</dbReference>
<keyword evidence="8" id="KW-1015">Disulfide bond</keyword>
<keyword evidence="14" id="KW-1185">Reference proteome</keyword>
<dbReference type="AlphaFoldDB" id="A0A918LPR5"/>
<keyword evidence="6" id="KW-0560">Oxidoreductase</keyword>
<dbReference type="GO" id="GO:0016491">
    <property type="term" value="F:oxidoreductase activity"/>
    <property type="evidence" value="ECO:0007669"/>
    <property type="project" value="UniProtKB-KW"/>
</dbReference>
<dbReference type="InterPro" id="IPR012932">
    <property type="entry name" value="VKOR"/>
</dbReference>
<dbReference type="InterPro" id="IPR041714">
    <property type="entry name" value="VKOR_Actinobacteria"/>
</dbReference>
<keyword evidence="3 11" id="KW-0812">Transmembrane</keyword>
<keyword evidence="9" id="KW-0676">Redox-active center</keyword>
<dbReference type="Gene3D" id="1.20.1440.130">
    <property type="entry name" value="VKOR domain"/>
    <property type="match status" value="1"/>
</dbReference>
<dbReference type="RefSeq" id="WP_229870057.1">
    <property type="nucleotide sequence ID" value="NZ_BMSA01000001.1"/>
</dbReference>
<evidence type="ECO:0000256" key="4">
    <source>
        <dbReference type="ARBA" id="ARBA00022719"/>
    </source>
</evidence>
<evidence type="ECO:0000256" key="7">
    <source>
        <dbReference type="ARBA" id="ARBA00023136"/>
    </source>
</evidence>